<feature type="region of interest" description="Disordered" evidence="1">
    <location>
        <begin position="51"/>
        <end position="87"/>
    </location>
</feature>
<feature type="compositionally biased region" description="Polar residues" evidence="1">
    <location>
        <begin position="65"/>
        <end position="87"/>
    </location>
</feature>
<feature type="region of interest" description="Disordered" evidence="1">
    <location>
        <begin position="134"/>
        <end position="175"/>
    </location>
</feature>
<evidence type="ECO:0000256" key="1">
    <source>
        <dbReference type="SAM" id="MobiDB-lite"/>
    </source>
</evidence>
<evidence type="ECO:0000313" key="3">
    <source>
        <dbReference type="Proteomes" id="UP001279410"/>
    </source>
</evidence>
<proteinExistence type="predicted"/>
<sequence length="175" mass="19859">MGTAEATLRMDSMEVKDEWQDEDFPRLTEVTRHRHRSPPCCRRQVITRLREAGSLTRNRRREQDPSSSRTGSRQVGSGRPTSLRQLSTALTVHVQSSDRYRTERERVIIIAANTQLLASPFTTIDRLPPARHRRAWLQRHSPTSPKASKPPSPAHQSLAHGADPTSTRRRGVNGE</sequence>
<keyword evidence="3" id="KW-1185">Reference proteome</keyword>
<evidence type="ECO:0000313" key="2">
    <source>
        <dbReference type="EMBL" id="GLD72674.1"/>
    </source>
</evidence>
<dbReference type="Proteomes" id="UP001279410">
    <property type="component" value="Unassembled WGS sequence"/>
</dbReference>
<comment type="caution">
    <text evidence="2">The sequence shown here is derived from an EMBL/GenBank/DDBJ whole genome shotgun (WGS) entry which is preliminary data.</text>
</comment>
<gene>
    <name evidence="2" type="ORF">AKAME5_002399900</name>
</gene>
<reference evidence="2" key="1">
    <citation type="submission" date="2022-08" db="EMBL/GenBank/DDBJ databases">
        <title>Genome sequencing of akame (Lates japonicus).</title>
        <authorList>
            <person name="Hashiguchi Y."/>
            <person name="Takahashi H."/>
        </authorList>
    </citation>
    <scope>NUCLEOTIDE SEQUENCE</scope>
    <source>
        <strain evidence="2">Kochi</strain>
    </source>
</reference>
<dbReference type="AlphaFoldDB" id="A0AAD3RJD4"/>
<dbReference type="EMBL" id="BRZM01001153">
    <property type="protein sequence ID" value="GLD72674.1"/>
    <property type="molecule type" value="Genomic_DNA"/>
</dbReference>
<name>A0AAD3RJD4_LATJO</name>
<organism evidence="2 3">
    <name type="scientific">Lates japonicus</name>
    <name type="common">Japanese lates</name>
    <dbReference type="NCBI Taxonomy" id="270547"/>
    <lineage>
        <taxon>Eukaryota</taxon>
        <taxon>Metazoa</taxon>
        <taxon>Chordata</taxon>
        <taxon>Craniata</taxon>
        <taxon>Vertebrata</taxon>
        <taxon>Euteleostomi</taxon>
        <taxon>Actinopterygii</taxon>
        <taxon>Neopterygii</taxon>
        <taxon>Teleostei</taxon>
        <taxon>Neoteleostei</taxon>
        <taxon>Acanthomorphata</taxon>
        <taxon>Carangaria</taxon>
        <taxon>Carangaria incertae sedis</taxon>
        <taxon>Centropomidae</taxon>
        <taxon>Lates</taxon>
    </lineage>
</organism>
<accession>A0AAD3RJD4</accession>
<protein>
    <submittedName>
        <fullName evidence="2">Caytaxin</fullName>
    </submittedName>
</protein>